<evidence type="ECO:0000259" key="2">
    <source>
        <dbReference type="Pfam" id="PF04909"/>
    </source>
</evidence>
<dbReference type="SUPFAM" id="SSF51556">
    <property type="entry name" value="Metallo-dependent hydrolases"/>
    <property type="match status" value="1"/>
</dbReference>
<dbReference type="Pfam" id="PF04909">
    <property type="entry name" value="Amidohydro_2"/>
    <property type="match status" value="1"/>
</dbReference>
<reference evidence="3 4" key="1">
    <citation type="journal article" date="2019" name="Int. J. Syst. Evol. Microbiol.">
        <title>The Global Catalogue of Microorganisms (GCM) 10K type strain sequencing project: providing services to taxonomists for standard genome sequencing and annotation.</title>
        <authorList>
            <consortium name="The Broad Institute Genomics Platform"/>
            <consortium name="The Broad Institute Genome Sequencing Center for Infectious Disease"/>
            <person name="Wu L."/>
            <person name="Ma J."/>
        </authorList>
    </citation>
    <scope>NUCLEOTIDE SEQUENCE [LARGE SCALE GENOMIC DNA]</scope>
    <source>
        <strain evidence="3 4">DT72</strain>
    </source>
</reference>
<accession>A0ABD5WMT5</accession>
<dbReference type="Proteomes" id="UP001596407">
    <property type="component" value="Unassembled WGS sequence"/>
</dbReference>
<dbReference type="InterPro" id="IPR032465">
    <property type="entry name" value="ACMSD"/>
</dbReference>
<dbReference type="InterPro" id="IPR006680">
    <property type="entry name" value="Amidohydro-rel"/>
</dbReference>
<keyword evidence="1" id="KW-0456">Lyase</keyword>
<name>A0ABD5WMT5_9EURY</name>
<evidence type="ECO:0000256" key="1">
    <source>
        <dbReference type="ARBA" id="ARBA00023239"/>
    </source>
</evidence>
<evidence type="ECO:0000313" key="3">
    <source>
        <dbReference type="EMBL" id="MFC7079183.1"/>
    </source>
</evidence>
<dbReference type="GO" id="GO:0016829">
    <property type="term" value="F:lyase activity"/>
    <property type="evidence" value="ECO:0007669"/>
    <property type="project" value="UniProtKB-KW"/>
</dbReference>
<dbReference type="InterPro" id="IPR032466">
    <property type="entry name" value="Metal_Hydrolase"/>
</dbReference>
<dbReference type="PANTHER" id="PTHR21240:SF28">
    <property type="entry name" value="ISO-OROTATE DECARBOXYLASE (EUROFUNG)"/>
    <property type="match status" value="1"/>
</dbReference>
<gene>
    <name evidence="3" type="ORF">ACFQJ6_02560</name>
</gene>
<evidence type="ECO:0000313" key="4">
    <source>
        <dbReference type="Proteomes" id="UP001596407"/>
    </source>
</evidence>
<sequence length="305" mass="35480">MGRVGPVCRGRIQWTPHPVSNPEEYEEKRKEFGVDVVVYSPGQFKLTQIPNAEKRVHYMWALNEYLVERFADPENQNFAKLLAIPEHPKESARIIEEYGDEPGVAGIFMIDVGPQYPLGHQQYEPMYEAAENQDLPIFLHSGSGLYPAFPTRDLNVETFMEYHTLTHPMAKMWHATSIIARGIPERYDIDWCFLEAGVSWIQFLRTRMDREYIERPSDAPEMNKLPSEYLSDFYYGLQPLEEQPRKPEDLQTIIEMNDLEDQLVLATDYPHMDFDAPASVFDHEGLTTEQKRKIAQDNPRELLNL</sequence>
<feature type="domain" description="Amidohydrolase-related" evidence="2">
    <location>
        <begin position="15"/>
        <end position="305"/>
    </location>
</feature>
<dbReference type="EMBL" id="JBHSZH010000002">
    <property type="protein sequence ID" value="MFC7079183.1"/>
    <property type="molecule type" value="Genomic_DNA"/>
</dbReference>
<organism evidence="3 4">
    <name type="scientific">Halorussus caseinilyticus</name>
    <dbReference type="NCBI Taxonomy" id="3034025"/>
    <lineage>
        <taxon>Archaea</taxon>
        <taxon>Methanobacteriati</taxon>
        <taxon>Methanobacteriota</taxon>
        <taxon>Stenosarchaea group</taxon>
        <taxon>Halobacteria</taxon>
        <taxon>Halobacteriales</taxon>
        <taxon>Haladaptataceae</taxon>
        <taxon>Halorussus</taxon>
    </lineage>
</organism>
<dbReference type="AlphaFoldDB" id="A0ABD5WMT5"/>
<comment type="caution">
    <text evidence="3">The sequence shown here is derived from an EMBL/GenBank/DDBJ whole genome shotgun (WGS) entry which is preliminary data.</text>
</comment>
<protein>
    <submittedName>
        <fullName evidence="3">Amidohydrolase family protein</fullName>
    </submittedName>
</protein>
<keyword evidence="4" id="KW-1185">Reference proteome</keyword>
<proteinExistence type="predicted"/>
<dbReference type="RefSeq" id="WP_382208698.1">
    <property type="nucleotide sequence ID" value="NZ_JBHSZH010000002.1"/>
</dbReference>
<dbReference type="PANTHER" id="PTHR21240">
    <property type="entry name" value="2-AMINO-3-CARBOXYLMUCONATE-6-SEMIALDEHYDE DECARBOXYLASE"/>
    <property type="match status" value="1"/>
</dbReference>
<dbReference type="Gene3D" id="3.20.20.140">
    <property type="entry name" value="Metal-dependent hydrolases"/>
    <property type="match status" value="1"/>
</dbReference>